<dbReference type="KEGG" id="atl:Athai_64560"/>
<evidence type="ECO:0000313" key="1">
    <source>
        <dbReference type="EMBL" id="BCJ38953.1"/>
    </source>
</evidence>
<name>A0A7R7DW32_9ACTN</name>
<proteinExistence type="predicted"/>
<evidence type="ECO:0000313" key="2">
    <source>
        <dbReference type="Proteomes" id="UP000611640"/>
    </source>
</evidence>
<gene>
    <name evidence="1" type="ORF">Athai_64560</name>
</gene>
<dbReference type="AlphaFoldDB" id="A0A7R7DW32"/>
<keyword evidence="2" id="KW-1185">Reference proteome</keyword>
<protein>
    <submittedName>
        <fullName evidence="1">Uncharacterized protein</fullName>
    </submittedName>
</protein>
<reference evidence="1 2" key="1">
    <citation type="submission" date="2020-08" db="EMBL/GenBank/DDBJ databases">
        <title>Whole genome shotgun sequence of Actinocatenispora thailandica NBRC 105041.</title>
        <authorList>
            <person name="Komaki H."/>
            <person name="Tamura T."/>
        </authorList>
    </citation>
    <scope>NUCLEOTIDE SEQUENCE [LARGE SCALE GENOMIC DNA]</scope>
    <source>
        <strain evidence="1 2">NBRC 105041</strain>
    </source>
</reference>
<organism evidence="1 2">
    <name type="scientific">Actinocatenispora thailandica</name>
    <dbReference type="NCBI Taxonomy" id="227318"/>
    <lineage>
        <taxon>Bacteria</taxon>
        <taxon>Bacillati</taxon>
        <taxon>Actinomycetota</taxon>
        <taxon>Actinomycetes</taxon>
        <taxon>Micromonosporales</taxon>
        <taxon>Micromonosporaceae</taxon>
        <taxon>Actinocatenispora</taxon>
    </lineage>
</organism>
<sequence length="71" mass="7601">MRICWVARSAICRASEARTDAARSAYIGRPTEIAVNAAAPPSRVQNSQPVVWLAAEPRAKAPTAEQIAIGR</sequence>
<accession>A0A7R7DW32</accession>
<dbReference type="Proteomes" id="UP000611640">
    <property type="component" value="Chromosome"/>
</dbReference>
<dbReference type="EMBL" id="AP023355">
    <property type="protein sequence ID" value="BCJ38953.1"/>
    <property type="molecule type" value="Genomic_DNA"/>
</dbReference>